<evidence type="ECO:0000313" key="1">
    <source>
        <dbReference type="EMBL" id="KAI0300062.1"/>
    </source>
</evidence>
<dbReference type="SUPFAM" id="SSF51905">
    <property type="entry name" value="FAD/NAD(P)-binding domain"/>
    <property type="match status" value="1"/>
</dbReference>
<reference evidence="1" key="1">
    <citation type="journal article" date="2022" name="New Phytol.">
        <title>Evolutionary transition to the ectomycorrhizal habit in the genomes of a hyperdiverse lineage of mushroom-forming fungi.</title>
        <authorList>
            <person name="Looney B."/>
            <person name="Miyauchi S."/>
            <person name="Morin E."/>
            <person name="Drula E."/>
            <person name="Courty P.E."/>
            <person name="Kohler A."/>
            <person name="Kuo A."/>
            <person name="LaButti K."/>
            <person name="Pangilinan J."/>
            <person name="Lipzen A."/>
            <person name="Riley R."/>
            <person name="Andreopoulos W."/>
            <person name="He G."/>
            <person name="Johnson J."/>
            <person name="Nolan M."/>
            <person name="Tritt A."/>
            <person name="Barry K.W."/>
            <person name="Grigoriev I.V."/>
            <person name="Nagy L.G."/>
            <person name="Hibbett D."/>
            <person name="Henrissat B."/>
            <person name="Matheny P.B."/>
            <person name="Labbe J."/>
            <person name="Martin F.M."/>
        </authorList>
    </citation>
    <scope>NUCLEOTIDE SEQUENCE</scope>
    <source>
        <strain evidence="1">BPL690</strain>
    </source>
</reference>
<dbReference type="GO" id="GO:0016491">
    <property type="term" value="F:oxidoreductase activity"/>
    <property type="evidence" value="ECO:0007669"/>
    <property type="project" value="TreeGrafter"/>
</dbReference>
<dbReference type="Pfam" id="PF13450">
    <property type="entry name" value="NAD_binding_8"/>
    <property type="match status" value="1"/>
</dbReference>
<evidence type="ECO:0000313" key="2">
    <source>
        <dbReference type="Proteomes" id="UP001203297"/>
    </source>
</evidence>
<dbReference type="PANTHER" id="PTHR42923">
    <property type="entry name" value="PROTOPORPHYRINOGEN OXIDASE"/>
    <property type="match status" value="1"/>
</dbReference>
<dbReference type="InterPro" id="IPR050464">
    <property type="entry name" value="Zeta_carotene_desat/Oxidored"/>
</dbReference>
<dbReference type="EMBL" id="WTXG01000020">
    <property type="protein sequence ID" value="KAI0300062.1"/>
    <property type="molecule type" value="Genomic_DNA"/>
</dbReference>
<dbReference type="PANTHER" id="PTHR42923:SF20">
    <property type="entry name" value="FLAVIN-CONTAINING AMINE OXIDASEDEHYDROGENASE"/>
    <property type="match status" value="1"/>
</dbReference>
<sequence>MTIHRVAIVGAGAAGLSAAYALSKHTDKFIVTVFEKEPVAGGMASSTDIDPVIMALRTSTTAFRAAPQLSPTRCVSFASSAFHLREISFGKGENFWTNVFPSPLTERHAADIRKFGRVLKTVKLLEVVLALLPVYALLHLFGLSKDFGERMVYPLTALFFGTGNQTPYVASAILVTSLPPPHQPCFSNAVWGRNGLQGPSMRLFKYDERSLLASIPEMYAFQKLSDTYTAWQHKVEQPGNVTFLLGHVVTRLISRTKKRTVLEFRSPSNELRTAEFESLILATDADNALTILGKRASWMERRVLGGVKYLYDLTVTHTDADYMRKHYETEFKPELIASSATGAERQRGQTDFRPLYYTYQYPSALNKLEMSFDLTFYQPQLSATLGQHHVYQTIFLDRDGSDKLWTKDGIRQDFVIGEKWWKQQSHRWQHYARVVPWMWTINGTRGTYYAGAWTVLNMHEIAIMSGFAAAYSLGADYPHLGDEESGVVVKVSYIFVLFAVTTIDTPRIRDQSPFILQNGLRKTKS</sequence>
<proteinExistence type="predicted"/>
<name>A0AAD4QKH5_9AGAM</name>
<accession>A0AAD4QKH5</accession>
<dbReference type="Gene3D" id="3.50.50.60">
    <property type="entry name" value="FAD/NAD(P)-binding domain"/>
    <property type="match status" value="1"/>
</dbReference>
<organism evidence="1 2">
    <name type="scientific">Multifurca ochricompacta</name>
    <dbReference type="NCBI Taxonomy" id="376703"/>
    <lineage>
        <taxon>Eukaryota</taxon>
        <taxon>Fungi</taxon>
        <taxon>Dikarya</taxon>
        <taxon>Basidiomycota</taxon>
        <taxon>Agaricomycotina</taxon>
        <taxon>Agaricomycetes</taxon>
        <taxon>Russulales</taxon>
        <taxon>Russulaceae</taxon>
        <taxon>Multifurca</taxon>
    </lineage>
</organism>
<dbReference type="PRINTS" id="PR00419">
    <property type="entry name" value="ADXRDTASE"/>
</dbReference>
<dbReference type="Proteomes" id="UP001203297">
    <property type="component" value="Unassembled WGS sequence"/>
</dbReference>
<dbReference type="InterPro" id="IPR036188">
    <property type="entry name" value="FAD/NAD-bd_sf"/>
</dbReference>
<comment type="caution">
    <text evidence="1">The sequence shown here is derived from an EMBL/GenBank/DDBJ whole genome shotgun (WGS) entry which is preliminary data.</text>
</comment>
<dbReference type="AlphaFoldDB" id="A0AAD4QKH5"/>
<protein>
    <submittedName>
        <fullName evidence="1">Uncharacterized protein</fullName>
    </submittedName>
</protein>
<gene>
    <name evidence="1" type="ORF">B0F90DRAFT_1817851</name>
</gene>
<keyword evidence="2" id="KW-1185">Reference proteome</keyword>